<dbReference type="RefSeq" id="WP_162442607.1">
    <property type="nucleotide sequence ID" value="NZ_CP048222.1"/>
</dbReference>
<evidence type="ECO:0000313" key="1">
    <source>
        <dbReference type="EMBL" id="QHT66553.1"/>
    </source>
</evidence>
<gene>
    <name evidence="1" type="ORF">GXP67_07730</name>
</gene>
<reference evidence="1 2" key="1">
    <citation type="submission" date="2020-01" db="EMBL/GenBank/DDBJ databases">
        <authorList>
            <person name="Kim M.K."/>
        </authorList>
    </citation>
    <scope>NUCLEOTIDE SEQUENCE [LARGE SCALE GENOMIC DNA]</scope>
    <source>
        <strain evidence="1 2">172606-1</strain>
    </source>
</reference>
<dbReference type="EMBL" id="CP048222">
    <property type="protein sequence ID" value="QHT66553.1"/>
    <property type="molecule type" value="Genomic_DNA"/>
</dbReference>
<sequence>MDSKNKRVREEYKNQTKIPCGRGEMKSGVRVELWEEAFFILPFCFVTFILGKQNKSKDGLSNSQFIIYT</sequence>
<organism evidence="1 2">
    <name type="scientific">Rhodocytophaga rosea</name>
    <dbReference type="NCBI Taxonomy" id="2704465"/>
    <lineage>
        <taxon>Bacteria</taxon>
        <taxon>Pseudomonadati</taxon>
        <taxon>Bacteroidota</taxon>
        <taxon>Cytophagia</taxon>
        <taxon>Cytophagales</taxon>
        <taxon>Rhodocytophagaceae</taxon>
        <taxon>Rhodocytophaga</taxon>
    </lineage>
</organism>
<protein>
    <submittedName>
        <fullName evidence="1">Uncharacterized protein</fullName>
    </submittedName>
</protein>
<dbReference type="Proteomes" id="UP000480178">
    <property type="component" value="Chromosome"/>
</dbReference>
<dbReference type="KEGG" id="rhoz:GXP67_07730"/>
<proteinExistence type="predicted"/>
<accession>A0A6C0GFJ6</accession>
<dbReference type="AlphaFoldDB" id="A0A6C0GFJ6"/>
<keyword evidence="2" id="KW-1185">Reference proteome</keyword>
<evidence type="ECO:0000313" key="2">
    <source>
        <dbReference type="Proteomes" id="UP000480178"/>
    </source>
</evidence>
<name>A0A6C0GFJ6_9BACT</name>